<dbReference type="Pfam" id="PF05569">
    <property type="entry name" value="Peptidase_M56"/>
    <property type="match status" value="1"/>
</dbReference>
<keyword evidence="1" id="KW-0472">Membrane</keyword>
<name>A0ABV5VT46_9BACL</name>
<evidence type="ECO:0000313" key="4">
    <source>
        <dbReference type="Proteomes" id="UP001589619"/>
    </source>
</evidence>
<dbReference type="PANTHER" id="PTHR34978">
    <property type="entry name" value="POSSIBLE SENSOR-TRANSDUCER PROTEIN BLAR"/>
    <property type="match status" value="1"/>
</dbReference>
<feature type="transmembrane region" description="Helical" evidence="1">
    <location>
        <begin position="53"/>
        <end position="75"/>
    </location>
</feature>
<evidence type="ECO:0000256" key="1">
    <source>
        <dbReference type="SAM" id="Phobius"/>
    </source>
</evidence>
<dbReference type="EMBL" id="JBHMAG010000006">
    <property type="protein sequence ID" value="MFB9751325.1"/>
    <property type="molecule type" value="Genomic_DNA"/>
</dbReference>
<keyword evidence="1" id="KW-1133">Transmembrane helix</keyword>
<dbReference type="CDD" id="cd07326">
    <property type="entry name" value="M56_BlaR1_MecR1_like"/>
    <property type="match status" value="1"/>
</dbReference>
<dbReference type="PANTHER" id="PTHR34978:SF3">
    <property type="entry name" value="SLR0241 PROTEIN"/>
    <property type="match status" value="1"/>
</dbReference>
<keyword evidence="1" id="KW-0812">Transmembrane</keyword>
<dbReference type="InterPro" id="IPR008756">
    <property type="entry name" value="Peptidase_M56"/>
</dbReference>
<dbReference type="Proteomes" id="UP001589619">
    <property type="component" value="Unassembled WGS sequence"/>
</dbReference>
<accession>A0ABV5VT46</accession>
<evidence type="ECO:0000259" key="2">
    <source>
        <dbReference type="Pfam" id="PF05569"/>
    </source>
</evidence>
<feature type="transmembrane region" description="Helical" evidence="1">
    <location>
        <begin position="167"/>
        <end position="184"/>
    </location>
</feature>
<organism evidence="3 4">
    <name type="scientific">Paenibacillus hodogayensis</name>
    <dbReference type="NCBI Taxonomy" id="279208"/>
    <lineage>
        <taxon>Bacteria</taxon>
        <taxon>Bacillati</taxon>
        <taxon>Bacillota</taxon>
        <taxon>Bacilli</taxon>
        <taxon>Bacillales</taxon>
        <taxon>Paenibacillaceae</taxon>
        <taxon>Paenibacillus</taxon>
    </lineage>
</organism>
<protein>
    <submittedName>
        <fullName evidence="3">M56 family metallopeptidase</fullName>
    </submittedName>
</protein>
<proteinExistence type="predicted"/>
<dbReference type="Gene3D" id="3.30.2010.10">
    <property type="entry name" value="Metalloproteases ('zincins'), catalytic domain"/>
    <property type="match status" value="1"/>
</dbReference>
<gene>
    <name evidence="3" type="ORF">ACFFNY_07080</name>
</gene>
<keyword evidence="4" id="KW-1185">Reference proteome</keyword>
<feature type="transmembrane region" description="Helical" evidence="1">
    <location>
        <begin position="267"/>
        <end position="285"/>
    </location>
</feature>
<sequence length="286" mass="32091">MMWHTRSQKLLWASTSIAGLVLAQMIAYALQLLLDRSFGFNVFSVCSGWLHAIGMPALAYGLDALIAYTFLYGAWQLARQLYWTRRTWSAFRMSADMKKTEQLAQKFGLAGSAAPLVVASRKPLALTIGIARPRIVVSDGLLRLLDDNELMAVLDHERHHQASRDPFASFVLSWLASVVWYLPILRWTSEQYRIAREVLADQFAMSRSGSMEPVASALLKLLRLGRPDAPRQGVVYASFAETSINYRLQQLIDPHAAPQLRLPLRPMVVSVHAAAFLTAAFVCMLW</sequence>
<dbReference type="RefSeq" id="WP_344906535.1">
    <property type="nucleotide sequence ID" value="NZ_BAAAYO010000005.1"/>
</dbReference>
<feature type="domain" description="Peptidase M56" evidence="2">
    <location>
        <begin position="124"/>
        <end position="249"/>
    </location>
</feature>
<reference evidence="3 4" key="1">
    <citation type="submission" date="2024-09" db="EMBL/GenBank/DDBJ databases">
        <authorList>
            <person name="Sun Q."/>
            <person name="Mori K."/>
        </authorList>
    </citation>
    <scope>NUCLEOTIDE SEQUENCE [LARGE SCALE GENOMIC DNA]</scope>
    <source>
        <strain evidence="3 4">JCM 12520</strain>
    </source>
</reference>
<dbReference type="InterPro" id="IPR052173">
    <property type="entry name" value="Beta-lactam_resp_regulator"/>
</dbReference>
<evidence type="ECO:0000313" key="3">
    <source>
        <dbReference type="EMBL" id="MFB9751325.1"/>
    </source>
</evidence>
<comment type="caution">
    <text evidence="3">The sequence shown here is derived from an EMBL/GenBank/DDBJ whole genome shotgun (WGS) entry which is preliminary data.</text>
</comment>